<comment type="caution">
    <text evidence="2">The sequence shown here is derived from an EMBL/GenBank/DDBJ whole genome shotgun (WGS) entry which is preliminary data.</text>
</comment>
<evidence type="ECO:0000313" key="3">
    <source>
        <dbReference type="Proteomes" id="UP000054729"/>
    </source>
</evidence>
<gene>
    <name evidence="2" type="ORF">Lwal_0176</name>
</gene>
<protein>
    <submittedName>
        <fullName evidence="2">Uncharacterized protein</fullName>
    </submittedName>
</protein>
<dbReference type="PATRIC" id="fig|66969.6.peg.193"/>
<dbReference type="Proteomes" id="UP000054729">
    <property type="component" value="Unassembled WGS sequence"/>
</dbReference>
<organism evidence="2 3">
    <name type="scientific">Legionella waltersii</name>
    <dbReference type="NCBI Taxonomy" id="66969"/>
    <lineage>
        <taxon>Bacteria</taxon>
        <taxon>Pseudomonadati</taxon>
        <taxon>Pseudomonadota</taxon>
        <taxon>Gammaproteobacteria</taxon>
        <taxon>Legionellales</taxon>
        <taxon>Legionellaceae</taxon>
        <taxon>Legionella</taxon>
    </lineage>
</organism>
<evidence type="ECO:0000313" key="2">
    <source>
        <dbReference type="EMBL" id="KTD82957.1"/>
    </source>
</evidence>
<proteinExistence type="predicted"/>
<reference evidence="2 3" key="1">
    <citation type="submission" date="2015-11" db="EMBL/GenBank/DDBJ databases">
        <title>Genomic analysis of 38 Legionella species identifies large and diverse effector repertoires.</title>
        <authorList>
            <person name="Burstein D."/>
            <person name="Amaro F."/>
            <person name="Zusman T."/>
            <person name="Lifshitz Z."/>
            <person name="Cohen O."/>
            <person name="Gilbert J.A."/>
            <person name="Pupko T."/>
            <person name="Shuman H.A."/>
            <person name="Segal G."/>
        </authorList>
    </citation>
    <scope>NUCLEOTIDE SEQUENCE [LARGE SCALE GENOMIC DNA]</scope>
    <source>
        <strain evidence="2 3">ATCC 51914</strain>
    </source>
</reference>
<dbReference type="EMBL" id="LNZB01000005">
    <property type="protein sequence ID" value="KTD82957.1"/>
    <property type="molecule type" value="Genomic_DNA"/>
</dbReference>
<name>A0A0W1ANR5_9GAMM</name>
<evidence type="ECO:0000256" key="1">
    <source>
        <dbReference type="SAM" id="Coils"/>
    </source>
</evidence>
<feature type="coiled-coil region" evidence="1">
    <location>
        <begin position="98"/>
        <end position="125"/>
    </location>
</feature>
<keyword evidence="3" id="KW-1185">Reference proteome</keyword>
<keyword evidence="1" id="KW-0175">Coiled coil</keyword>
<accession>A0A0W1ANR5</accession>
<dbReference type="AlphaFoldDB" id="A0A0W1ANR5"/>
<sequence>MITTEEVKNLLKEYEQNYEHFIIMMGKPENITICKKNSNLNNFLNRNLNILTQFDSSLSQEVDRIMSQQPENRHWNTLHHELYSHNNLLKEMIGSLEKEKNLNEIENQEQNIDELLKQIGELTNGNPHSHDEQIASAIKLISVLEEKKTNKLEELSTISPACPEYYLAIQQINSLQKEQVTLLKDVIDVLKSIHATNEYRHNLRNLTPNEDDLASKNSTPH</sequence>